<dbReference type="EMBL" id="MRZV01000545">
    <property type="protein sequence ID" value="PIK48013.1"/>
    <property type="molecule type" value="Genomic_DNA"/>
</dbReference>
<comment type="caution">
    <text evidence="8">The sequence shown here is derived from an EMBL/GenBank/DDBJ whole genome shotgun (WGS) entry which is preliminary data.</text>
</comment>
<keyword evidence="3" id="KW-0540">Nuclease</keyword>
<gene>
    <name evidence="8" type="ORF">BSL78_15114</name>
</gene>
<dbReference type="InterPro" id="IPR050951">
    <property type="entry name" value="Retrovirus_Pol_polyprotein"/>
</dbReference>
<sequence>MSAAESRYAQIEREALAIKFGVERFRVYLYGSHFEVHTDHKPLLPIFNNHGAKSNARIELWLLKLQQYDFEVKHIPGRDNPADYLSRYHSHPESHNAMIEDYVNYICSNAVPKAMKFEVVQSESKQDSEIQALCSALKSGDWSDENVRDYRHMKNEFTVVDGVVLRDTRIVFQNHSRTSR</sequence>
<keyword evidence="6" id="KW-0695">RNA-directed DNA polymerase</keyword>
<dbReference type="InterPro" id="IPR041373">
    <property type="entry name" value="RT_RNaseH"/>
</dbReference>
<keyword evidence="4" id="KW-0255">Endonuclease</keyword>
<dbReference type="InterPro" id="IPR043502">
    <property type="entry name" value="DNA/RNA_pol_sf"/>
</dbReference>
<evidence type="ECO:0000256" key="4">
    <source>
        <dbReference type="ARBA" id="ARBA00022759"/>
    </source>
</evidence>
<organism evidence="8 9">
    <name type="scientific">Stichopus japonicus</name>
    <name type="common">Sea cucumber</name>
    <dbReference type="NCBI Taxonomy" id="307972"/>
    <lineage>
        <taxon>Eukaryota</taxon>
        <taxon>Metazoa</taxon>
        <taxon>Echinodermata</taxon>
        <taxon>Eleutherozoa</taxon>
        <taxon>Echinozoa</taxon>
        <taxon>Holothuroidea</taxon>
        <taxon>Aspidochirotacea</taxon>
        <taxon>Aspidochirotida</taxon>
        <taxon>Stichopodidae</taxon>
        <taxon>Apostichopus</taxon>
    </lineage>
</organism>
<dbReference type="GO" id="GO:0004519">
    <property type="term" value="F:endonuclease activity"/>
    <property type="evidence" value="ECO:0007669"/>
    <property type="project" value="UniProtKB-KW"/>
</dbReference>
<dbReference type="SUPFAM" id="SSF56672">
    <property type="entry name" value="DNA/RNA polymerases"/>
    <property type="match status" value="1"/>
</dbReference>
<reference evidence="8 9" key="1">
    <citation type="journal article" date="2017" name="PLoS Biol.">
        <title>The sea cucumber genome provides insights into morphological evolution and visceral regeneration.</title>
        <authorList>
            <person name="Zhang X."/>
            <person name="Sun L."/>
            <person name="Yuan J."/>
            <person name="Sun Y."/>
            <person name="Gao Y."/>
            <person name="Zhang L."/>
            <person name="Li S."/>
            <person name="Dai H."/>
            <person name="Hamel J.F."/>
            <person name="Liu C."/>
            <person name="Yu Y."/>
            <person name="Liu S."/>
            <person name="Lin W."/>
            <person name="Guo K."/>
            <person name="Jin S."/>
            <person name="Xu P."/>
            <person name="Storey K.B."/>
            <person name="Huan P."/>
            <person name="Zhang T."/>
            <person name="Zhou Y."/>
            <person name="Zhang J."/>
            <person name="Lin C."/>
            <person name="Li X."/>
            <person name="Xing L."/>
            <person name="Huo D."/>
            <person name="Sun M."/>
            <person name="Wang L."/>
            <person name="Mercier A."/>
            <person name="Li F."/>
            <person name="Yang H."/>
            <person name="Xiang J."/>
        </authorList>
    </citation>
    <scope>NUCLEOTIDE SEQUENCE [LARGE SCALE GENOMIC DNA]</scope>
    <source>
        <strain evidence="8">Shaxun</strain>
        <tissue evidence="8">Muscle</tissue>
    </source>
</reference>
<evidence type="ECO:0000256" key="6">
    <source>
        <dbReference type="ARBA" id="ARBA00022918"/>
    </source>
</evidence>
<dbReference type="AlphaFoldDB" id="A0A2G8KJ38"/>
<keyword evidence="9" id="KW-1185">Reference proteome</keyword>
<keyword evidence="5" id="KW-0378">Hydrolase</keyword>
<dbReference type="OrthoDB" id="425619at2759"/>
<accession>A0A2G8KJ38</accession>
<dbReference type="PANTHER" id="PTHR37984:SF11">
    <property type="entry name" value="INTEGRASE CATALYTIC DOMAIN-CONTAINING PROTEIN"/>
    <property type="match status" value="1"/>
</dbReference>
<evidence type="ECO:0000256" key="3">
    <source>
        <dbReference type="ARBA" id="ARBA00022722"/>
    </source>
</evidence>
<protein>
    <recommendedName>
        <fullName evidence="7">Reverse transcriptase RNase H-like domain-containing protein</fullName>
    </recommendedName>
</protein>
<proteinExistence type="predicted"/>
<feature type="domain" description="Reverse transcriptase RNase H-like" evidence="7">
    <location>
        <begin position="2"/>
        <end position="68"/>
    </location>
</feature>
<evidence type="ECO:0000259" key="7">
    <source>
        <dbReference type="Pfam" id="PF17917"/>
    </source>
</evidence>
<dbReference type="CDD" id="cd09274">
    <property type="entry name" value="RNase_HI_RT_Ty3"/>
    <property type="match status" value="1"/>
</dbReference>
<evidence type="ECO:0000313" key="9">
    <source>
        <dbReference type="Proteomes" id="UP000230750"/>
    </source>
</evidence>
<keyword evidence="1" id="KW-0808">Transferase</keyword>
<evidence type="ECO:0000256" key="1">
    <source>
        <dbReference type="ARBA" id="ARBA00022679"/>
    </source>
</evidence>
<dbReference type="GO" id="GO:0016787">
    <property type="term" value="F:hydrolase activity"/>
    <property type="evidence" value="ECO:0007669"/>
    <property type="project" value="UniProtKB-KW"/>
</dbReference>
<dbReference type="GO" id="GO:0003964">
    <property type="term" value="F:RNA-directed DNA polymerase activity"/>
    <property type="evidence" value="ECO:0007669"/>
    <property type="project" value="UniProtKB-KW"/>
</dbReference>
<evidence type="ECO:0000256" key="2">
    <source>
        <dbReference type="ARBA" id="ARBA00022695"/>
    </source>
</evidence>
<evidence type="ECO:0000313" key="8">
    <source>
        <dbReference type="EMBL" id="PIK48013.1"/>
    </source>
</evidence>
<dbReference type="Proteomes" id="UP000230750">
    <property type="component" value="Unassembled WGS sequence"/>
</dbReference>
<dbReference type="PANTHER" id="PTHR37984">
    <property type="entry name" value="PROTEIN CBG26694"/>
    <property type="match status" value="1"/>
</dbReference>
<dbReference type="Pfam" id="PF17917">
    <property type="entry name" value="RT_RNaseH"/>
    <property type="match status" value="1"/>
</dbReference>
<evidence type="ECO:0000256" key="5">
    <source>
        <dbReference type="ARBA" id="ARBA00022801"/>
    </source>
</evidence>
<keyword evidence="2" id="KW-0548">Nucleotidyltransferase</keyword>
<name>A0A2G8KJ38_STIJA</name>